<dbReference type="Proteomes" id="UP000199039">
    <property type="component" value="Unassembled WGS sequence"/>
</dbReference>
<evidence type="ECO:0000313" key="4">
    <source>
        <dbReference type="EMBL" id="SDB84356.1"/>
    </source>
</evidence>
<evidence type="ECO:0000256" key="1">
    <source>
        <dbReference type="ARBA" id="ARBA00023002"/>
    </source>
</evidence>
<reference evidence="4 5" key="1">
    <citation type="submission" date="2016-09" db="EMBL/GenBank/DDBJ databases">
        <authorList>
            <person name="Capua I."/>
            <person name="De Benedictis P."/>
            <person name="Joannis T."/>
            <person name="Lombin L.H."/>
            <person name="Cattoli G."/>
        </authorList>
    </citation>
    <scope>NUCLEOTIDE SEQUENCE [LARGE SCALE GENOMIC DNA]</scope>
    <source>
        <strain evidence="4 5">ISLP-3</strain>
    </source>
</reference>
<feature type="region of interest" description="Disordered" evidence="2">
    <location>
        <begin position="1"/>
        <end position="35"/>
    </location>
</feature>
<name>A0A1G6GT58_9MICO</name>
<dbReference type="SMART" id="SM00903">
    <property type="entry name" value="Flavin_Reduct"/>
    <property type="match status" value="1"/>
</dbReference>
<protein>
    <submittedName>
        <fullName evidence="4">NADH-FMN oxidoreductase RutF, flavin reductase (DIM6/NTAB) family</fullName>
    </submittedName>
</protein>
<evidence type="ECO:0000313" key="5">
    <source>
        <dbReference type="Proteomes" id="UP000199039"/>
    </source>
</evidence>
<dbReference type="PANTHER" id="PTHR30466">
    <property type="entry name" value="FLAVIN REDUCTASE"/>
    <property type="match status" value="1"/>
</dbReference>
<proteinExistence type="predicted"/>
<dbReference type="EMBL" id="FMYH01000001">
    <property type="protein sequence ID" value="SDB84356.1"/>
    <property type="molecule type" value="Genomic_DNA"/>
</dbReference>
<dbReference type="GO" id="GO:0042602">
    <property type="term" value="F:riboflavin reductase (NADPH) activity"/>
    <property type="evidence" value="ECO:0007669"/>
    <property type="project" value="TreeGrafter"/>
</dbReference>
<keyword evidence="1" id="KW-0560">Oxidoreductase</keyword>
<dbReference type="InterPro" id="IPR012349">
    <property type="entry name" value="Split_barrel_FMN-bd"/>
</dbReference>
<dbReference type="SUPFAM" id="SSF50475">
    <property type="entry name" value="FMN-binding split barrel"/>
    <property type="match status" value="1"/>
</dbReference>
<dbReference type="PANTHER" id="PTHR30466:SF1">
    <property type="entry name" value="FMN REDUCTASE (NADH) RUTF"/>
    <property type="match status" value="1"/>
</dbReference>
<gene>
    <name evidence="4" type="ORF">SAMN05216410_0385</name>
</gene>
<dbReference type="RefSeq" id="WP_175558956.1">
    <property type="nucleotide sequence ID" value="NZ_FMYH01000001.1"/>
</dbReference>
<dbReference type="Gene3D" id="2.30.110.10">
    <property type="entry name" value="Electron Transport, Fmn-binding Protein, Chain A"/>
    <property type="match status" value="1"/>
</dbReference>
<dbReference type="InterPro" id="IPR050268">
    <property type="entry name" value="NADH-dep_flavin_reductase"/>
</dbReference>
<evidence type="ECO:0000256" key="2">
    <source>
        <dbReference type="SAM" id="MobiDB-lite"/>
    </source>
</evidence>
<sequence length="202" mass="20642">MTTLALAPGHAVTTPMAPALTSEPPRTTPSEQPAPDVRTAYRDAMSTLAGGVCVITTDDGDTPTGLTVTTGFSVSMDPPIFGVCVDNASRTLPALLARGAFVANVLGGDAAHVASSFASRAPDKFVAASGPIIRGTTASGLPWLPQDSLRGVECEITQTITAGDHTIILATVRQVHASQGDCAHSLGYLARAFHPLALAPTV</sequence>
<dbReference type="STRING" id="1814289.SAMN05216410_0385"/>
<dbReference type="InterPro" id="IPR002563">
    <property type="entry name" value="Flavin_Rdtase-like_dom"/>
</dbReference>
<organism evidence="4 5">
    <name type="scientific">Sanguibacter gelidistatuariae</name>
    <dbReference type="NCBI Taxonomy" id="1814289"/>
    <lineage>
        <taxon>Bacteria</taxon>
        <taxon>Bacillati</taxon>
        <taxon>Actinomycetota</taxon>
        <taxon>Actinomycetes</taxon>
        <taxon>Micrococcales</taxon>
        <taxon>Sanguibacteraceae</taxon>
        <taxon>Sanguibacter</taxon>
    </lineage>
</organism>
<evidence type="ECO:0000259" key="3">
    <source>
        <dbReference type="SMART" id="SM00903"/>
    </source>
</evidence>
<keyword evidence="5" id="KW-1185">Reference proteome</keyword>
<feature type="domain" description="Flavin reductase like" evidence="3">
    <location>
        <begin position="45"/>
        <end position="195"/>
    </location>
</feature>
<dbReference type="GO" id="GO:0010181">
    <property type="term" value="F:FMN binding"/>
    <property type="evidence" value="ECO:0007669"/>
    <property type="project" value="InterPro"/>
</dbReference>
<dbReference type="Pfam" id="PF01613">
    <property type="entry name" value="Flavin_Reduct"/>
    <property type="match status" value="1"/>
</dbReference>
<dbReference type="AlphaFoldDB" id="A0A1G6GT58"/>
<accession>A0A1G6GT58</accession>